<evidence type="ECO:0000313" key="5">
    <source>
        <dbReference type="EMBL" id="CAB5229798.1"/>
    </source>
</evidence>
<dbReference type="EMBL" id="LR797125">
    <property type="protein sequence ID" value="CAB4188230.1"/>
    <property type="molecule type" value="Genomic_DNA"/>
</dbReference>
<evidence type="ECO:0000313" key="4">
    <source>
        <dbReference type="EMBL" id="CAB4191508.1"/>
    </source>
</evidence>
<evidence type="ECO:0000313" key="1">
    <source>
        <dbReference type="EMBL" id="CAB4173490.1"/>
    </source>
</evidence>
<gene>
    <name evidence="2" type="ORF">UFOVP1120_20</name>
    <name evidence="3" type="ORF">UFOVP1183_14</name>
    <name evidence="4" type="ORF">UFOVP1227_46</name>
    <name evidence="5" type="ORF">UFOVP1571_20</name>
    <name evidence="1" type="ORF">UFOVP955_19</name>
</gene>
<name>A0A6J5QUL5_9CAUD</name>
<proteinExistence type="predicted"/>
<protein>
    <submittedName>
        <fullName evidence="3">Uncharacterized protein</fullName>
    </submittedName>
</protein>
<organism evidence="3">
    <name type="scientific">uncultured Caudovirales phage</name>
    <dbReference type="NCBI Taxonomy" id="2100421"/>
    <lineage>
        <taxon>Viruses</taxon>
        <taxon>Duplodnaviria</taxon>
        <taxon>Heunggongvirae</taxon>
        <taxon>Uroviricota</taxon>
        <taxon>Caudoviricetes</taxon>
        <taxon>Peduoviridae</taxon>
        <taxon>Maltschvirus</taxon>
        <taxon>Maltschvirus maltsch</taxon>
    </lineage>
</organism>
<dbReference type="EMBL" id="LR797172">
    <property type="protein sequence ID" value="CAB4191508.1"/>
    <property type="molecule type" value="Genomic_DNA"/>
</dbReference>
<accession>A0A6J5QUL5</accession>
<dbReference type="EMBL" id="LR796904">
    <property type="protein sequence ID" value="CAB4173490.1"/>
    <property type="molecule type" value="Genomic_DNA"/>
</dbReference>
<dbReference type="EMBL" id="LR798413">
    <property type="protein sequence ID" value="CAB5229798.1"/>
    <property type="molecule type" value="Genomic_DNA"/>
</dbReference>
<dbReference type="EMBL" id="LR797074">
    <property type="protein sequence ID" value="CAB4185219.1"/>
    <property type="molecule type" value="Genomic_DNA"/>
</dbReference>
<reference evidence="3" key="1">
    <citation type="submission" date="2020-05" db="EMBL/GenBank/DDBJ databases">
        <authorList>
            <person name="Chiriac C."/>
            <person name="Salcher M."/>
            <person name="Ghai R."/>
            <person name="Kavagutti S V."/>
        </authorList>
    </citation>
    <scope>NUCLEOTIDE SEQUENCE</scope>
</reference>
<sequence>MDAEKAARLRAPFPRSAIGKLPKGGAMLDYVGHAATTSRLLEVDPSWTWEPLALDEAGLPLFDHKGGLWIRLTICGVTRLGYGDGMDPKVRIGDALRNAAMRFGVALDLWAKEDISAPTSTTHDAMTGVVTRSKAPIADAWSSTPGLDATAKAIGVPRPQPAKGPSDNQMRAMNTRCREAGVVGPDHRGLVMAALLGLPDPVVSLRDLTFAQASAFMDATKDSAAFRELVDSIRPLVLDAIAESAS</sequence>
<evidence type="ECO:0000313" key="2">
    <source>
        <dbReference type="EMBL" id="CAB4185219.1"/>
    </source>
</evidence>
<evidence type="ECO:0000313" key="3">
    <source>
        <dbReference type="EMBL" id="CAB4188230.1"/>
    </source>
</evidence>